<dbReference type="AlphaFoldDB" id="A0A1G1YJA3"/>
<dbReference type="Pfam" id="PF12696">
    <property type="entry name" value="TraG-D_C"/>
    <property type="match status" value="1"/>
</dbReference>
<protein>
    <submittedName>
        <fullName evidence="5">Uncharacterized protein</fullName>
    </submittedName>
</protein>
<evidence type="ECO:0000313" key="6">
    <source>
        <dbReference type="Proteomes" id="UP000177376"/>
    </source>
</evidence>
<gene>
    <name evidence="5" type="ORF">A3A02_01980</name>
</gene>
<keyword evidence="1" id="KW-0472">Membrane</keyword>
<evidence type="ECO:0000256" key="1">
    <source>
        <dbReference type="SAM" id="Phobius"/>
    </source>
</evidence>
<dbReference type="PANTHER" id="PTHR30121:SF6">
    <property type="entry name" value="SLR6007 PROTEIN"/>
    <property type="match status" value="1"/>
</dbReference>
<dbReference type="PANTHER" id="PTHR30121">
    <property type="entry name" value="UNCHARACTERIZED PROTEIN YJGR-RELATED"/>
    <property type="match status" value="1"/>
</dbReference>
<dbReference type="Pfam" id="PF01935">
    <property type="entry name" value="DUF87"/>
    <property type="match status" value="1"/>
</dbReference>
<comment type="caution">
    <text evidence="5">The sequence shown here is derived from an EMBL/GenBank/DDBJ whole genome shotgun (WGS) entry which is preliminary data.</text>
</comment>
<evidence type="ECO:0000259" key="3">
    <source>
        <dbReference type="Pfam" id="PF12696"/>
    </source>
</evidence>
<keyword evidence="1" id="KW-1133">Transmembrane helix</keyword>
<dbReference type="EMBL" id="MHIM01000034">
    <property type="protein sequence ID" value="OGY51557.1"/>
    <property type="molecule type" value="Genomic_DNA"/>
</dbReference>
<organism evidence="5 6">
    <name type="scientific">Candidatus Buchananbacteria bacterium RIFCSPLOWO2_01_FULL_39_33</name>
    <dbReference type="NCBI Taxonomy" id="1797543"/>
    <lineage>
        <taxon>Bacteria</taxon>
        <taxon>Candidatus Buchananiibacteriota</taxon>
    </lineage>
</organism>
<dbReference type="Gene3D" id="3.40.50.300">
    <property type="entry name" value="P-loop containing nucleotide triphosphate hydrolases"/>
    <property type="match status" value="2"/>
</dbReference>
<proteinExistence type="predicted"/>
<evidence type="ECO:0000259" key="4">
    <source>
        <dbReference type="Pfam" id="PF26449"/>
    </source>
</evidence>
<feature type="domain" description="Helicase HerA central" evidence="2">
    <location>
        <begin position="428"/>
        <end position="523"/>
    </location>
</feature>
<keyword evidence="1" id="KW-0812">Transmembrane</keyword>
<dbReference type="InterPro" id="IPR051162">
    <property type="entry name" value="T4SS_component"/>
</dbReference>
<dbReference type="SUPFAM" id="SSF52540">
    <property type="entry name" value="P-loop containing nucleoside triphosphate hydrolases"/>
    <property type="match status" value="1"/>
</dbReference>
<feature type="domain" description="DUF8128" evidence="4">
    <location>
        <begin position="110"/>
        <end position="389"/>
    </location>
</feature>
<dbReference type="InterPro" id="IPR027417">
    <property type="entry name" value="P-loop_NTPase"/>
</dbReference>
<reference evidence="5 6" key="1">
    <citation type="journal article" date="2016" name="Nat. Commun.">
        <title>Thousands of microbial genomes shed light on interconnected biogeochemical processes in an aquifer system.</title>
        <authorList>
            <person name="Anantharaman K."/>
            <person name="Brown C.T."/>
            <person name="Hug L.A."/>
            <person name="Sharon I."/>
            <person name="Castelle C.J."/>
            <person name="Probst A.J."/>
            <person name="Thomas B.C."/>
            <person name="Singh A."/>
            <person name="Wilkins M.J."/>
            <person name="Karaoz U."/>
            <person name="Brodie E.L."/>
            <person name="Williams K.H."/>
            <person name="Hubbard S.S."/>
            <person name="Banfield J.F."/>
        </authorList>
    </citation>
    <scope>NUCLEOTIDE SEQUENCE [LARGE SCALE GENOMIC DNA]</scope>
</reference>
<feature type="domain" description="TraD/TraG TraM recognition site" evidence="3">
    <location>
        <begin position="683"/>
        <end position="753"/>
    </location>
</feature>
<sequence length="851" mass="96254">MDFGLEQQQDLAVDFSPALLDQILIYLVVIVIAAIVIFIVLTLLRKILPSSKLIPPVYRQRIFLLTVPQRSFKNDQRREIKEMLSGIDNFYANLGGLRAQRGLMPWLFGRHDTWSFEIVVGVDGLITFYIAIPAYLVDYIGQQFLSQYPDLQIEEVDDYNIFAPLGAASAGYLKLTKDNMFPILTYKHMDVDPLIGILSGLAKLAEGQTVAIQFIMRSAKSVWRQKGIKVASKMQQGQSLKQALGSNGGGVIGLLGKPSDWFFTAKKNESVRQPDIYRLSPLEEQAMKMIGEKASKAGLDVNIRLISFSSSEAQSKEIIKQVANAFAQYSGYEYANSFKAIIKGSVHKIIDDFIYRNYNEKNSLVLNTEEMTSLWHLPLPESNVPKIRWLQARKLPPPVNMPIEGLILGENIYRGQKTLVRLKDGDRRRHMYIIGMTGTGKSWLQANLAIQDIQNGHGVCVIDPHGSLIEDILPYIPKERADDVIIFDPSDVKRPVGLNMLEATSQQEIDFATQEMISIFYKLLPDPAMAGPMFEHYMRNALLVLMADYEQPGTLVELARLFTDKEFRREKLKSVKDIIVRDFWEREYEASQRGTTGADMLSYVISKTGRFVENEMMRNIIGQPKSNINFRACMDEGKILLINLSKGKVGETNSNLLGLIAVSKLQMAALARADRPEAERKDFYLYIDEFQNFITDSISVILAEARKYKLNLIMGHQYIAQLSQGADTRVKDAVFGNVGNIICFRIGVDDVEVMAKQLAPSVSEYDLLNIEKFNAYVRLLIDNTASDTLNMSCFPLPAGARPEMVENLKELSRIKYGRDKMMIEREILERSKLGQLGQAPSSELRDRLMRQ</sequence>
<evidence type="ECO:0000313" key="5">
    <source>
        <dbReference type="EMBL" id="OGY51557.1"/>
    </source>
</evidence>
<accession>A0A1G1YJA3</accession>
<dbReference type="Proteomes" id="UP000177376">
    <property type="component" value="Unassembled WGS sequence"/>
</dbReference>
<feature type="transmembrane region" description="Helical" evidence="1">
    <location>
        <begin position="114"/>
        <end position="136"/>
    </location>
</feature>
<dbReference type="Pfam" id="PF26449">
    <property type="entry name" value="DUF8128"/>
    <property type="match status" value="1"/>
</dbReference>
<evidence type="ECO:0000259" key="2">
    <source>
        <dbReference type="Pfam" id="PF01935"/>
    </source>
</evidence>
<dbReference type="InterPro" id="IPR032689">
    <property type="entry name" value="TraG-D_C"/>
</dbReference>
<dbReference type="InterPro" id="IPR002789">
    <property type="entry name" value="HerA_central"/>
</dbReference>
<dbReference type="InterPro" id="IPR058441">
    <property type="entry name" value="DUF8128"/>
</dbReference>
<feature type="transmembrane region" description="Helical" evidence="1">
    <location>
        <begin position="23"/>
        <end position="44"/>
    </location>
</feature>
<name>A0A1G1YJA3_9BACT</name>